<keyword evidence="2 5" id="KW-0808">Transferase</keyword>
<feature type="domain" description="CoA carboxyltransferase N-terminal" evidence="3">
    <location>
        <begin position="1"/>
        <end position="236"/>
    </location>
</feature>
<proteinExistence type="inferred from homology"/>
<dbReference type="InterPro" id="IPR011763">
    <property type="entry name" value="COA_CT_C"/>
</dbReference>
<organism evidence="5 6">
    <name type="scientific">Corynebacterium felinum</name>
    <dbReference type="NCBI Taxonomy" id="131318"/>
    <lineage>
        <taxon>Bacteria</taxon>
        <taxon>Bacillati</taxon>
        <taxon>Actinomycetota</taxon>
        <taxon>Actinomycetes</taxon>
        <taxon>Mycobacteriales</taxon>
        <taxon>Corynebacteriaceae</taxon>
        <taxon>Corynebacterium</taxon>
    </lineage>
</organism>
<evidence type="ECO:0000313" key="5">
    <source>
        <dbReference type="EMBL" id="MDR7355016.1"/>
    </source>
</evidence>
<dbReference type="Gene3D" id="3.90.226.10">
    <property type="entry name" value="2-enoyl-CoA Hydratase, Chain A, domain 1"/>
    <property type="match status" value="2"/>
</dbReference>
<protein>
    <submittedName>
        <fullName evidence="5">Acetyl-CoA carboxylase carboxyl transferase subunit beta</fullName>
        <ecNumber evidence="5">6.4.1.2</ecNumber>
    </submittedName>
</protein>
<dbReference type="GO" id="GO:0003989">
    <property type="term" value="F:acetyl-CoA carboxylase activity"/>
    <property type="evidence" value="ECO:0007669"/>
    <property type="project" value="UniProtKB-EC"/>
</dbReference>
<dbReference type="InterPro" id="IPR034733">
    <property type="entry name" value="AcCoA_carboxyl_beta"/>
</dbReference>
<dbReference type="EC" id="6.4.1.2" evidence="5"/>
<gene>
    <name evidence="5" type="ORF">J2S37_001554</name>
</gene>
<dbReference type="SUPFAM" id="SSF52096">
    <property type="entry name" value="ClpP/crotonase"/>
    <property type="match status" value="2"/>
</dbReference>
<feature type="domain" description="CoA carboxyltransferase C-terminal" evidence="4">
    <location>
        <begin position="234"/>
        <end position="476"/>
    </location>
</feature>
<evidence type="ECO:0000259" key="3">
    <source>
        <dbReference type="PROSITE" id="PS50980"/>
    </source>
</evidence>
<dbReference type="PRINTS" id="PR01070">
    <property type="entry name" value="ACCCTRFRASEB"/>
</dbReference>
<name>A0ABU2B9R8_9CORY</name>
<dbReference type="InterPro" id="IPR011762">
    <property type="entry name" value="COA_CT_N"/>
</dbReference>
<dbReference type="RefSeq" id="WP_277103960.1">
    <property type="nucleotide sequence ID" value="NZ_BAAAJS010000068.1"/>
</dbReference>
<comment type="caution">
    <text evidence="5">The sequence shown here is derived from an EMBL/GenBank/DDBJ whole genome shotgun (WGS) entry which is preliminary data.</text>
</comment>
<dbReference type="PROSITE" id="PS50989">
    <property type="entry name" value="COA_CT_CTER"/>
    <property type="match status" value="1"/>
</dbReference>
<dbReference type="Proteomes" id="UP001183619">
    <property type="component" value="Unassembled WGS sequence"/>
</dbReference>
<comment type="similarity">
    <text evidence="1">Belongs to the AccD/PCCB family.</text>
</comment>
<evidence type="ECO:0000256" key="1">
    <source>
        <dbReference type="ARBA" id="ARBA00006102"/>
    </source>
</evidence>
<dbReference type="PROSITE" id="PS50980">
    <property type="entry name" value="COA_CT_NTER"/>
    <property type="match status" value="1"/>
</dbReference>
<evidence type="ECO:0000259" key="4">
    <source>
        <dbReference type="PROSITE" id="PS50989"/>
    </source>
</evidence>
<dbReference type="EMBL" id="JAVDYF010000001">
    <property type="protein sequence ID" value="MDR7355016.1"/>
    <property type="molecule type" value="Genomic_DNA"/>
</dbReference>
<evidence type="ECO:0000256" key="2">
    <source>
        <dbReference type="ARBA" id="ARBA00022679"/>
    </source>
</evidence>
<dbReference type="Pfam" id="PF01039">
    <property type="entry name" value="Carboxyl_trans"/>
    <property type="match status" value="1"/>
</dbReference>
<sequence>MTRISAHELIHDVLDPGTFISWDSPPQYGPISDDYRASLARAQEKSGVDEAVVTGEGYVCGTRVACVVSEFDFLGGSIGAATARRIVTAIHKATELRLPLLISPSSGGTRMQEGTPAFALMVSITTAVYRHKDAHLPFLVYLRNPTTGGVMASWGSAGHFTFAEPDSLLGFLGPRVVELTTGTPIPHGVQSGENLARHGVIDGVISPQQLRTAVGKIAQVLLSPPATSKPVVAHIENNQHAKSAWESIQATRDPQRPGLRDLFQVIGADQIIELSGTGDGRTSPAIRVVLARIGGRPVVVIGQDRHAQPPLGQHPLGTAALRFARRGIALAQSLNIPLISVIDTPGAELSQAAEEEGMAGSIARTLGELVDVDVPTVSVILGQGCGGGALAMLPADKVLATSNGWLSPLPPEGASAIIYRDTVHAPAMMEEQKVSAQALCEAGIIDGIIPEVQDAAHQPQVFAAAVLDHVAHALWELETNPQRVGRAQRFAHYEKLVDAFTSVT</sequence>
<dbReference type="InterPro" id="IPR029045">
    <property type="entry name" value="ClpP/crotonase-like_dom_sf"/>
</dbReference>
<dbReference type="PANTHER" id="PTHR42995">
    <property type="entry name" value="ACETYL-COENZYME A CARBOXYLASE CARBOXYL TRANSFERASE SUBUNIT BETA, CHLOROPLASTIC"/>
    <property type="match status" value="1"/>
</dbReference>
<evidence type="ECO:0000313" key="6">
    <source>
        <dbReference type="Proteomes" id="UP001183619"/>
    </source>
</evidence>
<keyword evidence="5" id="KW-0436">Ligase</keyword>
<dbReference type="InterPro" id="IPR000438">
    <property type="entry name" value="Acetyl_CoA_COase_Trfase_b_su"/>
</dbReference>
<keyword evidence="6" id="KW-1185">Reference proteome</keyword>
<dbReference type="GO" id="GO:0016740">
    <property type="term" value="F:transferase activity"/>
    <property type="evidence" value="ECO:0007669"/>
    <property type="project" value="UniProtKB-KW"/>
</dbReference>
<dbReference type="PANTHER" id="PTHR42995:SF5">
    <property type="entry name" value="ACETYL-COENZYME A CARBOXYLASE CARBOXYL TRANSFERASE SUBUNIT BETA, CHLOROPLASTIC"/>
    <property type="match status" value="1"/>
</dbReference>
<reference evidence="5 6" key="1">
    <citation type="submission" date="2023-07" db="EMBL/GenBank/DDBJ databases">
        <title>Sequencing the genomes of 1000 actinobacteria strains.</title>
        <authorList>
            <person name="Klenk H.-P."/>
        </authorList>
    </citation>
    <scope>NUCLEOTIDE SEQUENCE [LARGE SCALE GENOMIC DNA]</scope>
    <source>
        <strain evidence="5 6">DSM 44508</strain>
    </source>
</reference>
<accession>A0ABU2B9R8</accession>